<keyword evidence="1" id="KW-0812">Transmembrane</keyword>
<evidence type="ECO:0000313" key="3">
    <source>
        <dbReference type="Proteomes" id="UP000037511"/>
    </source>
</evidence>
<dbReference type="AlphaFoldDB" id="A0AAW3HYP6"/>
<dbReference type="RefSeq" id="WP_050449877.1">
    <property type="nucleotide sequence ID" value="NZ_LGVG01000054.1"/>
</dbReference>
<evidence type="ECO:0000256" key="1">
    <source>
        <dbReference type="SAM" id="Phobius"/>
    </source>
</evidence>
<dbReference type="Proteomes" id="UP000037511">
    <property type="component" value="Unassembled WGS sequence"/>
</dbReference>
<organism evidence="2 3">
    <name type="scientific">Achromobacter spanius</name>
    <dbReference type="NCBI Taxonomy" id="217203"/>
    <lineage>
        <taxon>Bacteria</taxon>
        <taxon>Pseudomonadati</taxon>
        <taxon>Pseudomonadota</taxon>
        <taxon>Betaproteobacteria</taxon>
        <taxon>Burkholderiales</taxon>
        <taxon>Alcaligenaceae</taxon>
        <taxon>Achromobacter</taxon>
    </lineage>
</organism>
<sequence length="197" mass="21386">MQEIHQIAITSLPDSSMAEILVAGWKMSLDMLTALGTIGAVAAAIWIATRDARERRERRRVDAIISAWLVAPEVAELKEGVNMLRRSLNAILSGQVPGLPMPEGMQTFLRYLVGRLDMPLTSSRVQHLPDFGTKTGPALAALLGQLPAIKTSIRGLIELDGALQSGDLTVCRQLLKGCDLLDGYLADVQLSEDGKYH</sequence>
<accession>A0AAW3HYP6</accession>
<proteinExistence type="predicted"/>
<dbReference type="EMBL" id="LGVG01000054">
    <property type="protein sequence ID" value="KNE23857.1"/>
    <property type="molecule type" value="Genomic_DNA"/>
</dbReference>
<feature type="transmembrane region" description="Helical" evidence="1">
    <location>
        <begin position="31"/>
        <end position="49"/>
    </location>
</feature>
<keyword evidence="1" id="KW-1133">Transmembrane helix</keyword>
<reference evidence="2 3" key="1">
    <citation type="submission" date="2015-07" db="EMBL/GenBank/DDBJ databases">
        <title>Draft genome of Achromobacter spanius.</title>
        <authorList>
            <person name="Wang X."/>
        </authorList>
    </citation>
    <scope>NUCLEOTIDE SEQUENCE [LARGE SCALE GENOMIC DNA]</scope>
    <source>
        <strain evidence="2 3">CGMCC9173</strain>
    </source>
</reference>
<keyword evidence="1" id="KW-0472">Membrane</keyword>
<evidence type="ECO:0000313" key="2">
    <source>
        <dbReference type="EMBL" id="KNE23857.1"/>
    </source>
</evidence>
<gene>
    <name evidence="2" type="ORF">AFM18_26415</name>
</gene>
<protein>
    <submittedName>
        <fullName evidence="2">Uncharacterized protein</fullName>
    </submittedName>
</protein>
<comment type="caution">
    <text evidence="2">The sequence shown here is derived from an EMBL/GenBank/DDBJ whole genome shotgun (WGS) entry which is preliminary data.</text>
</comment>
<name>A0AAW3HYP6_9BURK</name>